<dbReference type="Proteomes" id="UP000235965">
    <property type="component" value="Unassembled WGS sequence"/>
</dbReference>
<dbReference type="PANTHER" id="PTHR24006:SF905">
    <property type="entry name" value="UBIQUITIN CARBOXYL-TERMINAL HYDROLASE 1"/>
    <property type="match status" value="1"/>
</dbReference>
<keyword evidence="5" id="KW-1185">Reference proteome</keyword>
<dbReference type="PROSITE" id="PS50235">
    <property type="entry name" value="USP_3"/>
    <property type="match status" value="1"/>
</dbReference>
<dbReference type="GO" id="GO:0005634">
    <property type="term" value="C:nucleus"/>
    <property type="evidence" value="ECO:0007669"/>
    <property type="project" value="TreeGrafter"/>
</dbReference>
<dbReference type="Gene3D" id="3.90.70.10">
    <property type="entry name" value="Cysteine proteinases"/>
    <property type="match status" value="1"/>
</dbReference>
<dbReference type="SUPFAM" id="SSF54001">
    <property type="entry name" value="Cysteine proteinases"/>
    <property type="match status" value="1"/>
</dbReference>
<sequence>MTVLLKENAVGEPSSTPPRKKLCLSLSGRTKLVRVPHNKAAHVNESSSENAAENDFKDKYQELNLSSLKSNSSSGFGGSEKASTSLKKFEDNSLQSGTAMLNGYLPGDGHNKSSTDESPGSDTGVGCSPVATLCNLGNTCFLNSVIYTLRFAPAFLHNLHHLAADLGDLTSKQQQVKVKSSSLGRNVTSTSSGKSWSSKDLLSLGGSIANSGDPLQSKSRIQVATERLHDLYESLHAAEIKENSDPFQPDIFLHALREVNPIFEGNQQHDAHELLVCLLDTIRETCRFLAEQHKLATEQHMASNNALLCDPLDKAVSLHQTPSSNSSKWGVRKSWKRKKVSSSQKNAANSGLQNGIGPEHAYLMNGGLGTHQSVTDITANSKAETQQPEKSAGKKGGVGYNFVANDFEGVTVLRTTCLECEHTTERKETFYDICVPIMTAEQDSDEGDLPQHVSEVYQAAIVTSEHLRDLNKYWCEQCLRYNEARRCVRYETLPKLLVLHLKRFSSTFGSMVCMSKVNDYMPTPLTLACFCEQCCPIPEDQRPHHYELFGVIMHLGATIASGHYVAYVKASENVCDYYHCDRDKRKASSLSSASSGGKSGSSSSGDKMGSIFKFFRPRSSNSSNSDSSSKQHHGTGNGVYYRHTCRSMDCCGIRLNRSLMNSADSIMQKSQMNGLDVGVSVAVVDTSVPEPVWLECDDETVRLLTRKEFEDVLAPKPSKNSALTPYLLFYSKCP</sequence>
<dbReference type="InterPro" id="IPR001394">
    <property type="entry name" value="Peptidase_C19_UCH"/>
</dbReference>
<dbReference type="GO" id="GO:0016579">
    <property type="term" value="P:protein deubiquitination"/>
    <property type="evidence" value="ECO:0007669"/>
    <property type="project" value="InterPro"/>
</dbReference>
<accession>A0A2J7QZS1</accession>
<name>A0A2J7QZS1_9NEOP</name>
<dbReference type="InParanoid" id="A0A2J7QZS1"/>
<evidence type="ECO:0000313" key="4">
    <source>
        <dbReference type="EMBL" id="PNF34054.1"/>
    </source>
</evidence>
<dbReference type="GO" id="GO:0004843">
    <property type="term" value="F:cysteine-type deubiquitinase activity"/>
    <property type="evidence" value="ECO:0007669"/>
    <property type="project" value="InterPro"/>
</dbReference>
<evidence type="ECO:0000256" key="1">
    <source>
        <dbReference type="ARBA" id="ARBA00009085"/>
    </source>
</evidence>
<reference evidence="4 5" key="1">
    <citation type="submission" date="2017-12" db="EMBL/GenBank/DDBJ databases">
        <title>Hemimetabolous genomes reveal molecular basis of termite eusociality.</title>
        <authorList>
            <person name="Harrison M.C."/>
            <person name="Jongepier E."/>
            <person name="Robertson H.M."/>
            <person name="Arning N."/>
            <person name="Bitard-Feildel T."/>
            <person name="Chao H."/>
            <person name="Childers C.P."/>
            <person name="Dinh H."/>
            <person name="Doddapaneni H."/>
            <person name="Dugan S."/>
            <person name="Gowin J."/>
            <person name="Greiner C."/>
            <person name="Han Y."/>
            <person name="Hu H."/>
            <person name="Hughes D.S.T."/>
            <person name="Huylmans A.-K."/>
            <person name="Kemena C."/>
            <person name="Kremer L.P.M."/>
            <person name="Lee S.L."/>
            <person name="Lopez-Ezquerra A."/>
            <person name="Mallet L."/>
            <person name="Monroy-Kuhn J.M."/>
            <person name="Moser A."/>
            <person name="Murali S.C."/>
            <person name="Muzny D.M."/>
            <person name="Otani S."/>
            <person name="Piulachs M.-D."/>
            <person name="Poelchau M."/>
            <person name="Qu J."/>
            <person name="Schaub F."/>
            <person name="Wada-Katsumata A."/>
            <person name="Worley K.C."/>
            <person name="Xie Q."/>
            <person name="Ylla G."/>
            <person name="Poulsen M."/>
            <person name="Gibbs R.A."/>
            <person name="Schal C."/>
            <person name="Richards S."/>
            <person name="Belles X."/>
            <person name="Korb J."/>
            <person name="Bornberg-Bauer E."/>
        </authorList>
    </citation>
    <scope>NUCLEOTIDE SEQUENCE [LARGE SCALE GENOMIC DNA]</scope>
    <source>
        <tissue evidence="4">Whole body</tissue>
    </source>
</reference>
<dbReference type="FunCoup" id="A0A2J7QZS1">
    <property type="interactions" value="1383"/>
</dbReference>
<dbReference type="EMBL" id="NEVH01009067">
    <property type="protein sequence ID" value="PNF34054.1"/>
    <property type="molecule type" value="Genomic_DNA"/>
</dbReference>
<dbReference type="Pfam" id="PF00443">
    <property type="entry name" value="UCH"/>
    <property type="match status" value="1"/>
</dbReference>
<dbReference type="AlphaFoldDB" id="A0A2J7QZS1"/>
<proteinExistence type="inferred from homology"/>
<evidence type="ECO:0000313" key="5">
    <source>
        <dbReference type="Proteomes" id="UP000235965"/>
    </source>
</evidence>
<evidence type="ECO:0000256" key="2">
    <source>
        <dbReference type="SAM" id="MobiDB-lite"/>
    </source>
</evidence>
<dbReference type="InterPro" id="IPR050164">
    <property type="entry name" value="Peptidase_C19"/>
</dbReference>
<feature type="domain" description="USP" evidence="3">
    <location>
        <begin position="131"/>
        <end position="733"/>
    </location>
</feature>
<dbReference type="STRING" id="105785.A0A2J7QZS1"/>
<dbReference type="InterPro" id="IPR028889">
    <property type="entry name" value="USP"/>
</dbReference>
<dbReference type="GO" id="GO:0005829">
    <property type="term" value="C:cytosol"/>
    <property type="evidence" value="ECO:0007669"/>
    <property type="project" value="TreeGrafter"/>
</dbReference>
<organism evidence="4 5">
    <name type="scientific">Cryptotermes secundus</name>
    <dbReference type="NCBI Taxonomy" id="105785"/>
    <lineage>
        <taxon>Eukaryota</taxon>
        <taxon>Metazoa</taxon>
        <taxon>Ecdysozoa</taxon>
        <taxon>Arthropoda</taxon>
        <taxon>Hexapoda</taxon>
        <taxon>Insecta</taxon>
        <taxon>Pterygota</taxon>
        <taxon>Neoptera</taxon>
        <taxon>Polyneoptera</taxon>
        <taxon>Dictyoptera</taxon>
        <taxon>Blattodea</taxon>
        <taxon>Blattoidea</taxon>
        <taxon>Termitoidae</taxon>
        <taxon>Kalotermitidae</taxon>
        <taxon>Cryptotermitinae</taxon>
        <taxon>Cryptotermes</taxon>
    </lineage>
</organism>
<feature type="region of interest" description="Disordered" evidence="2">
    <location>
        <begin position="1"/>
        <end position="23"/>
    </location>
</feature>
<comment type="similarity">
    <text evidence="1">Belongs to the peptidase C19 family.</text>
</comment>
<feature type="region of interest" description="Disordered" evidence="2">
    <location>
        <begin position="588"/>
        <end position="608"/>
    </location>
</feature>
<dbReference type="PANTHER" id="PTHR24006">
    <property type="entry name" value="UBIQUITIN CARBOXYL-TERMINAL HYDROLASE"/>
    <property type="match status" value="1"/>
</dbReference>
<gene>
    <name evidence="4" type="ORF">B7P43_G01129</name>
</gene>
<evidence type="ECO:0000259" key="3">
    <source>
        <dbReference type="PROSITE" id="PS50235"/>
    </source>
</evidence>
<protein>
    <recommendedName>
        <fullName evidence="3">USP domain-containing protein</fullName>
    </recommendedName>
</protein>
<dbReference type="OrthoDB" id="10062454at2759"/>
<feature type="region of interest" description="Disordered" evidence="2">
    <location>
        <begin position="99"/>
        <end position="124"/>
    </location>
</feature>
<dbReference type="PROSITE" id="PS00973">
    <property type="entry name" value="USP_2"/>
    <property type="match status" value="1"/>
</dbReference>
<feature type="region of interest" description="Disordered" evidence="2">
    <location>
        <begin position="35"/>
        <end position="56"/>
    </location>
</feature>
<comment type="caution">
    <text evidence="4">The sequence shown here is derived from an EMBL/GenBank/DDBJ whole genome shotgun (WGS) entry which is preliminary data.</text>
</comment>
<dbReference type="InterPro" id="IPR018200">
    <property type="entry name" value="USP_CS"/>
</dbReference>
<dbReference type="InterPro" id="IPR038765">
    <property type="entry name" value="Papain-like_cys_pep_sf"/>
</dbReference>